<dbReference type="OrthoDB" id="43654at2759"/>
<dbReference type="Proteomes" id="UP000182658">
    <property type="component" value="Unassembled WGS sequence"/>
</dbReference>
<dbReference type="AlphaFoldDB" id="A0A1J7IY56"/>
<dbReference type="PANTHER" id="PTHR10334">
    <property type="entry name" value="CYSTEINE-RICH SECRETORY PROTEIN-RELATED"/>
    <property type="match status" value="1"/>
</dbReference>
<organism evidence="3 4">
    <name type="scientific">Coniochaeta ligniaria NRRL 30616</name>
    <dbReference type="NCBI Taxonomy" id="1408157"/>
    <lineage>
        <taxon>Eukaryota</taxon>
        <taxon>Fungi</taxon>
        <taxon>Dikarya</taxon>
        <taxon>Ascomycota</taxon>
        <taxon>Pezizomycotina</taxon>
        <taxon>Sordariomycetes</taxon>
        <taxon>Sordariomycetidae</taxon>
        <taxon>Coniochaetales</taxon>
        <taxon>Coniochaetaceae</taxon>
        <taxon>Coniochaeta</taxon>
    </lineage>
</organism>
<dbReference type="SMART" id="SM00198">
    <property type="entry name" value="SCP"/>
    <property type="match status" value="1"/>
</dbReference>
<feature type="domain" description="SCP" evidence="2">
    <location>
        <begin position="24"/>
        <end position="155"/>
    </location>
</feature>
<feature type="chain" id="PRO_5013199066" evidence="1">
    <location>
        <begin position="21"/>
        <end position="159"/>
    </location>
</feature>
<evidence type="ECO:0000259" key="2">
    <source>
        <dbReference type="SMART" id="SM00198"/>
    </source>
</evidence>
<dbReference type="Pfam" id="PF00188">
    <property type="entry name" value="CAP"/>
    <property type="match status" value="1"/>
</dbReference>
<dbReference type="PRINTS" id="PR00837">
    <property type="entry name" value="V5TPXLIKE"/>
</dbReference>
<accession>A0A1J7IY56</accession>
<feature type="signal peptide" evidence="1">
    <location>
        <begin position="1"/>
        <end position="20"/>
    </location>
</feature>
<dbReference type="STRING" id="1408157.A0A1J7IY56"/>
<name>A0A1J7IY56_9PEZI</name>
<gene>
    <name evidence="3" type="ORF">CONLIGDRAFT_221716</name>
</gene>
<keyword evidence="4" id="KW-1185">Reference proteome</keyword>
<sequence length="159" mass="16988">MRFSVASALTAALCFVSATARLTADQQNAIDIQNKGRQGKSLPYLTWDNTLVASAQQCANKIAASGNFAHCQSGENLYAQYGTNAPPLAAGAQAWMNEASAYTGQVIPQGNFEAYGHYTQSMWKNTKKIGMAVAKGSNGWTYVVAHYDPAGNVVGQKPY</sequence>
<dbReference type="EMBL" id="KV875113">
    <property type="protein sequence ID" value="OIW22528.1"/>
    <property type="molecule type" value="Genomic_DNA"/>
</dbReference>
<dbReference type="InterPro" id="IPR014044">
    <property type="entry name" value="CAP_dom"/>
</dbReference>
<proteinExistence type="predicted"/>
<protein>
    <submittedName>
        <fullName evidence="3">PR-1-like protein</fullName>
    </submittedName>
</protein>
<dbReference type="InterPro" id="IPR035940">
    <property type="entry name" value="CAP_sf"/>
</dbReference>
<dbReference type="InParanoid" id="A0A1J7IY56"/>
<dbReference type="InterPro" id="IPR001283">
    <property type="entry name" value="CRISP-related"/>
</dbReference>
<evidence type="ECO:0000313" key="3">
    <source>
        <dbReference type="EMBL" id="OIW22528.1"/>
    </source>
</evidence>
<evidence type="ECO:0000256" key="1">
    <source>
        <dbReference type="SAM" id="SignalP"/>
    </source>
</evidence>
<keyword evidence="1" id="KW-0732">Signal</keyword>
<dbReference type="Gene3D" id="3.40.33.10">
    <property type="entry name" value="CAP"/>
    <property type="match status" value="1"/>
</dbReference>
<evidence type="ECO:0000313" key="4">
    <source>
        <dbReference type="Proteomes" id="UP000182658"/>
    </source>
</evidence>
<reference evidence="3 4" key="1">
    <citation type="submission" date="2016-10" db="EMBL/GenBank/DDBJ databases">
        <title>Draft genome sequence of Coniochaeta ligniaria NRRL30616, a lignocellulolytic fungus for bioabatement of inhibitors in plant biomass hydrolysates.</title>
        <authorList>
            <consortium name="DOE Joint Genome Institute"/>
            <person name="Jimenez D.J."/>
            <person name="Hector R.E."/>
            <person name="Riley R."/>
            <person name="Sun H."/>
            <person name="Grigoriev I.V."/>
            <person name="Van Elsas J.D."/>
            <person name="Nichols N.N."/>
        </authorList>
    </citation>
    <scope>NUCLEOTIDE SEQUENCE [LARGE SCALE GENOMIC DNA]</scope>
    <source>
        <strain evidence="3 4">NRRL 30616</strain>
    </source>
</reference>
<dbReference type="SUPFAM" id="SSF55797">
    <property type="entry name" value="PR-1-like"/>
    <property type="match status" value="1"/>
</dbReference>